<sequence length="151" mass="17200">MDDLMINHNYGKPMNETPAIRISDLPVLDDRQINQAIANLDTLAIPSAEQVIKTIDEQERIRQTPLFDTFVKDMVAKLNDPVFLHREKHHFSSGKGYVFEYKDNMPAPLFEYLCSQFGKAGWAAVTRTNGNERAATGRTTSIYVIYDDCDE</sequence>
<organism evidence="1 2">
    <name type="scientific">Pseudomonas phage PhiPA3</name>
    <name type="common">Pseudomonas aeruginosa phage PhiPA3</name>
    <dbReference type="NCBI Taxonomy" id="998086"/>
    <lineage>
        <taxon>Viruses</taxon>
        <taxon>Duplodnaviria</taxon>
        <taxon>Heunggongvirae</taxon>
        <taxon>Uroviricota</taxon>
        <taxon>Caudoviricetes</taxon>
        <taxon>Chimalliviridae</taxon>
        <taxon>Miltoncavirus</taxon>
        <taxon>Miltoncavirus PhiPA3</taxon>
    </lineage>
</organism>
<dbReference type="KEGG" id="vg:26643648"/>
<dbReference type="EMBL" id="HQ630627">
    <property type="protein sequence ID" value="AEH03543.1"/>
    <property type="molecule type" value="Genomic_DNA"/>
</dbReference>
<protein>
    <submittedName>
        <fullName evidence="1">Uncharacterized protein 119</fullName>
    </submittedName>
</protein>
<organismHost>
    <name type="scientific">Pseudomonas aeruginosa</name>
    <dbReference type="NCBI Taxonomy" id="287"/>
</organismHost>
<proteinExistence type="predicted"/>
<evidence type="ECO:0000313" key="2">
    <source>
        <dbReference type="Proteomes" id="UP000008388"/>
    </source>
</evidence>
<dbReference type="RefSeq" id="YP_009217199.1">
    <property type="nucleotide sequence ID" value="NC_028999.1"/>
</dbReference>
<evidence type="ECO:0000313" key="1">
    <source>
        <dbReference type="EMBL" id="AEH03543.1"/>
    </source>
</evidence>
<reference evidence="1 2" key="1">
    <citation type="journal article" date="2011" name="Microbiology">
        <title>The Pseudomonas aeruginosa generalized transducing phage phiPA3 is a new member of the phiKZ-like group of 'jumbo' phages, and infects model laboratory strains and clinical isolates from cystic fibrosis patients.</title>
        <authorList>
            <person name="Monson R."/>
            <person name="Foulds I."/>
            <person name="Foweraker J."/>
            <person name="Welch M."/>
            <person name="Salmond G.P."/>
        </authorList>
    </citation>
    <scope>NUCLEOTIDE SEQUENCE [LARGE SCALE GENOMIC DNA]</scope>
</reference>
<name>F8SJZ3_BPPA3</name>
<accession>F8SJZ3</accession>
<keyword evidence="2" id="KW-1185">Reference proteome</keyword>
<dbReference type="Proteomes" id="UP000008388">
    <property type="component" value="Segment"/>
</dbReference>
<dbReference type="GeneID" id="26643648"/>
<gene>
    <name evidence="1" type="primary">119</name>
</gene>